<dbReference type="InterPro" id="IPR002810">
    <property type="entry name" value="NfeD-like_C"/>
</dbReference>
<evidence type="ECO:0000256" key="1">
    <source>
        <dbReference type="ARBA" id="ARBA00004141"/>
    </source>
</evidence>
<keyword evidence="2 5" id="KW-0812">Transmembrane</keyword>
<dbReference type="InterPro" id="IPR056738">
    <property type="entry name" value="NfeD1b_N"/>
</dbReference>
<keyword evidence="10" id="KW-1185">Reference proteome</keyword>
<dbReference type="InterPro" id="IPR052165">
    <property type="entry name" value="Membrane_assoc_protease"/>
</dbReference>
<feature type="domain" description="NfeD integral membrane" evidence="7">
    <location>
        <begin position="238"/>
        <end position="351"/>
    </location>
</feature>
<evidence type="ECO:0000313" key="9">
    <source>
        <dbReference type="EMBL" id="MDQ0224821.1"/>
    </source>
</evidence>
<evidence type="ECO:0000259" key="7">
    <source>
        <dbReference type="Pfam" id="PF24961"/>
    </source>
</evidence>
<keyword evidence="9" id="KW-0378">Hydrolase</keyword>
<dbReference type="Proteomes" id="UP001232245">
    <property type="component" value="Unassembled WGS sequence"/>
</dbReference>
<dbReference type="Gene3D" id="2.40.50.140">
    <property type="entry name" value="Nucleic acid-binding proteins"/>
    <property type="match status" value="1"/>
</dbReference>
<proteinExistence type="predicted"/>
<reference evidence="9 10" key="1">
    <citation type="submission" date="2023-07" db="EMBL/GenBank/DDBJ databases">
        <title>Genomic Encyclopedia of Type Strains, Phase IV (KMG-IV): sequencing the most valuable type-strain genomes for metagenomic binning, comparative biology and taxonomic classification.</title>
        <authorList>
            <person name="Goeker M."/>
        </authorList>
    </citation>
    <scope>NUCLEOTIDE SEQUENCE [LARGE SCALE GENOMIC DNA]</scope>
    <source>
        <strain evidence="9 10">DSM 17723</strain>
    </source>
</reference>
<dbReference type="InterPro" id="IPR029045">
    <property type="entry name" value="ClpP/crotonase-like_dom_sf"/>
</dbReference>
<dbReference type="Gene3D" id="3.90.226.10">
    <property type="entry name" value="2-enoyl-CoA Hydratase, Chain A, domain 1"/>
    <property type="match status" value="1"/>
</dbReference>
<feature type="transmembrane region" description="Helical" evidence="5">
    <location>
        <begin position="331"/>
        <end position="353"/>
    </location>
</feature>
<name>A0ABT9YXV5_9BACI</name>
<dbReference type="Pfam" id="PF25145">
    <property type="entry name" value="NfeD1b_N"/>
    <property type="match status" value="1"/>
</dbReference>
<dbReference type="InterPro" id="IPR012340">
    <property type="entry name" value="NA-bd_OB-fold"/>
</dbReference>
<feature type="transmembrane region" description="Helical" evidence="5">
    <location>
        <begin position="282"/>
        <end position="300"/>
    </location>
</feature>
<dbReference type="EMBL" id="JAUSTZ010000002">
    <property type="protein sequence ID" value="MDQ0224821.1"/>
    <property type="molecule type" value="Genomic_DNA"/>
</dbReference>
<gene>
    <name evidence="9" type="ORF">J2S02_001150</name>
</gene>
<evidence type="ECO:0000259" key="8">
    <source>
        <dbReference type="Pfam" id="PF25145"/>
    </source>
</evidence>
<evidence type="ECO:0000259" key="6">
    <source>
        <dbReference type="Pfam" id="PF01957"/>
    </source>
</evidence>
<evidence type="ECO:0000256" key="3">
    <source>
        <dbReference type="ARBA" id="ARBA00022989"/>
    </source>
</evidence>
<dbReference type="SUPFAM" id="SSF141322">
    <property type="entry name" value="NfeD domain-like"/>
    <property type="match status" value="1"/>
</dbReference>
<keyword evidence="4 5" id="KW-0472">Membrane</keyword>
<comment type="caution">
    <text evidence="9">The sequence shown here is derived from an EMBL/GenBank/DDBJ whole genome shotgun (WGS) entry which is preliminary data.</text>
</comment>
<accession>A0ABT9YXV5</accession>
<dbReference type="Pfam" id="PF01957">
    <property type="entry name" value="NfeD"/>
    <property type="match status" value="1"/>
</dbReference>
<feature type="domain" description="NfeD-like C-terminal" evidence="6">
    <location>
        <begin position="382"/>
        <end position="436"/>
    </location>
</feature>
<dbReference type="RefSeq" id="WP_174879189.1">
    <property type="nucleotide sequence ID" value="NZ_CADEPK010000009.1"/>
</dbReference>
<feature type="transmembrane region" description="Helical" evidence="5">
    <location>
        <begin position="307"/>
        <end position="325"/>
    </location>
</feature>
<evidence type="ECO:0000256" key="2">
    <source>
        <dbReference type="ARBA" id="ARBA00022692"/>
    </source>
</evidence>
<dbReference type="Pfam" id="PF24961">
    <property type="entry name" value="NfeD_membrane"/>
    <property type="match status" value="1"/>
</dbReference>
<dbReference type="GO" id="GO:0006508">
    <property type="term" value="P:proteolysis"/>
    <property type="evidence" value="ECO:0007669"/>
    <property type="project" value="UniProtKB-KW"/>
</dbReference>
<dbReference type="CDD" id="cd07021">
    <property type="entry name" value="Clp_protease_NfeD_like"/>
    <property type="match status" value="1"/>
</dbReference>
<dbReference type="PANTHER" id="PTHR33507:SF3">
    <property type="entry name" value="INNER MEMBRANE PROTEIN YBBJ"/>
    <property type="match status" value="1"/>
</dbReference>
<keyword evidence="9" id="KW-0645">Protease</keyword>
<organism evidence="9 10">
    <name type="scientific">Metabacillus niabensis</name>
    <dbReference type="NCBI Taxonomy" id="324854"/>
    <lineage>
        <taxon>Bacteria</taxon>
        <taxon>Bacillati</taxon>
        <taxon>Bacillota</taxon>
        <taxon>Bacilli</taxon>
        <taxon>Bacillales</taxon>
        <taxon>Bacillaceae</taxon>
        <taxon>Metabacillus</taxon>
    </lineage>
</organism>
<keyword evidence="3 5" id="KW-1133">Transmembrane helix</keyword>
<dbReference type="PANTHER" id="PTHR33507">
    <property type="entry name" value="INNER MEMBRANE PROTEIN YBBJ"/>
    <property type="match status" value="1"/>
</dbReference>
<sequence length="438" mass="47042">MRKPFYQFLFTFAIILALFNSSQSIIKADTENEVFVIKLEGTVEKGLSQYIKKAISEAKSNNVSQIVLEIDTLGGEVEAALEIADSLRASDIPITAFINKRAISAGAYIALNADDIYMAPGSKIGSAAIITGDGNAADDKSQSLWLAEMKEAAEHNGRDPKFALAMVDKEIDLPEYGAAKGDLLTLETKQAKDVGYSEGTVENIHELLEQKKLLTDAITYADEGLAVKIARFLTNPVVVPILLSIGSLGLVAELYSPGFGLPGLTGLTSLLLFFYGHYVAGLAGMEAIVFFVLGIAFIVAELFVPGGILGVLGFASIVASLYIASGNVMNMTISLLIAFVIAIVASILLVKVFGKRMKLFNKFILRDSTNTKSGYVSNKSRNDLIGKEGTALTILRPSGTALIIDERVDVVSEGTYIEKGQKIKVVKVEGSRIVVREI</sequence>
<dbReference type="GO" id="GO:0008233">
    <property type="term" value="F:peptidase activity"/>
    <property type="evidence" value="ECO:0007669"/>
    <property type="project" value="UniProtKB-KW"/>
</dbReference>
<protein>
    <submittedName>
        <fullName evidence="9">Membrane-bound serine protease (ClpP class)</fullName>
    </submittedName>
</protein>
<feature type="domain" description="NfeD1b N-terminal" evidence="8">
    <location>
        <begin position="34"/>
        <end position="218"/>
    </location>
</feature>
<feature type="transmembrane region" description="Helical" evidence="5">
    <location>
        <begin position="232"/>
        <end position="252"/>
    </location>
</feature>
<evidence type="ECO:0000256" key="4">
    <source>
        <dbReference type="ARBA" id="ARBA00023136"/>
    </source>
</evidence>
<dbReference type="InterPro" id="IPR056739">
    <property type="entry name" value="NfeD_membrane"/>
</dbReference>
<dbReference type="SUPFAM" id="SSF52096">
    <property type="entry name" value="ClpP/crotonase"/>
    <property type="match status" value="1"/>
</dbReference>
<evidence type="ECO:0000313" key="10">
    <source>
        <dbReference type="Proteomes" id="UP001232245"/>
    </source>
</evidence>
<evidence type="ECO:0000256" key="5">
    <source>
        <dbReference type="SAM" id="Phobius"/>
    </source>
</evidence>
<comment type="subcellular location">
    <subcellularLocation>
        <location evidence="1">Membrane</location>
        <topology evidence="1">Multi-pass membrane protein</topology>
    </subcellularLocation>
</comment>